<accession>A0A3D9V054</accession>
<dbReference type="EMBL" id="QTUC01000001">
    <property type="protein sequence ID" value="REF35172.1"/>
    <property type="molecule type" value="Genomic_DNA"/>
</dbReference>
<dbReference type="RefSeq" id="WP_115849002.1">
    <property type="nucleotide sequence ID" value="NZ_QTUC01000001.1"/>
</dbReference>
<evidence type="ECO:0000256" key="1">
    <source>
        <dbReference type="SAM" id="MobiDB-lite"/>
    </source>
</evidence>
<proteinExistence type="predicted"/>
<sequence>MGQQPADPQCDRPERTDDTDKPQAETTTFRSDRFTWDAPVAILYDPLRDGPKRPQPDHRGEPGTRQ</sequence>
<name>A0A3D9V054_THECX</name>
<feature type="compositionally biased region" description="Basic and acidic residues" evidence="1">
    <location>
        <begin position="9"/>
        <end position="23"/>
    </location>
</feature>
<evidence type="ECO:0000313" key="3">
    <source>
        <dbReference type="Proteomes" id="UP000256485"/>
    </source>
</evidence>
<comment type="caution">
    <text evidence="2">The sequence shown here is derived from an EMBL/GenBank/DDBJ whole genome shotgun (WGS) entry which is preliminary data.</text>
</comment>
<dbReference type="Proteomes" id="UP000256485">
    <property type="component" value="Unassembled WGS sequence"/>
</dbReference>
<feature type="region of interest" description="Disordered" evidence="1">
    <location>
        <begin position="1"/>
        <end position="66"/>
    </location>
</feature>
<dbReference type="AlphaFoldDB" id="A0A3D9V054"/>
<keyword evidence="3" id="KW-1185">Reference proteome</keyword>
<protein>
    <submittedName>
        <fullName evidence="2">Uncharacterized protein</fullName>
    </submittedName>
</protein>
<gene>
    <name evidence="2" type="ORF">DFJ64_0544</name>
</gene>
<organism evidence="2 3">
    <name type="scientific">Thermasporomyces composti</name>
    <dbReference type="NCBI Taxonomy" id="696763"/>
    <lineage>
        <taxon>Bacteria</taxon>
        <taxon>Bacillati</taxon>
        <taxon>Actinomycetota</taxon>
        <taxon>Actinomycetes</taxon>
        <taxon>Propionibacteriales</taxon>
        <taxon>Nocardioidaceae</taxon>
        <taxon>Thermasporomyces</taxon>
    </lineage>
</organism>
<feature type="compositionally biased region" description="Basic and acidic residues" evidence="1">
    <location>
        <begin position="46"/>
        <end position="66"/>
    </location>
</feature>
<reference evidence="2 3" key="1">
    <citation type="submission" date="2018-08" db="EMBL/GenBank/DDBJ databases">
        <title>Sequencing the genomes of 1000 actinobacteria strains.</title>
        <authorList>
            <person name="Klenk H.-P."/>
        </authorList>
    </citation>
    <scope>NUCLEOTIDE SEQUENCE [LARGE SCALE GENOMIC DNA]</scope>
    <source>
        <strain evidence="2 3">DSM 22891</strain>
    </source>
</reference>
<evidence type="ECO:0000313" key="2">
    <source>
        <dbReference type="EMBL" id="REF35172.1"/>
    </source>
</evidence>